<organism evidence="2 3">
    <name type="scientific">Haloplanus vescus</name>
    <dbReference type="NCBI Taxonomy" id="555874"/>
    <lineage>
        <taxon>Archaea</taxon>
        <taxon>Methanobacteriati</taxon>
        <taxon>Methanobacteriota</taxon>
        <taxon>Stenosarchaea group</taxon>
        <taxon>Halobacteria</taxon>
        <taxon>Halobacteriales</taxon>
        <taxon>Haloferacaceae</taxon>
        <taxon>Haloplanus</taxon>
    </lineage>
</organism>
<gene>
    <name evidence="2" type="ORF">SAMN04488065_1476</name>
</gene>
<dbReference type="Proteomes" id="UP000236755">
    <property type="component" value="Unassembled WGS sequence"/>
</dbReference>
<protein>
    <submittedName>
        <fullName evidence="2">Uncharacterized protein</fullName>
    </submittedName>
</protein>
<dbReference type="RefSeq" id="WP_092633374.1">
    <property type="nucleotide sequence ID" value="NZ_FNQT01000001.1"/>
</dbReference>
<proteinExistence type="predicted"/>
<reference evidence="2 3" key="1">
    <citation type="submission" date="2016-10" db="EMBL/GenBank/DDBJ databases">
        <authorList>
            <person name="de Groot N.N."/>
        </authorList>
    </citation>
    <scope>NUCLEOTIDE SEQUENCE [LARGE SCALE GENOMIC DNA]</scope>
    <source>
        <strain evidence="2 3">CGMCC 1.8712</strain>
    </source>
</reference>
<dbReference type="AlphaFoldDB" id="A0A1H3XC17"/>
<dbReference type="OrthoDB" id="240416at2157"/>
<evidence type="ECO:0000313" key="3">
    <source>
        <dbReference type="Proteomes" id="UP000236755"/>
    </source>
</evidence>
<feature type="region of interest" description="Disordered" evidence="1">
    <location>
        <begin position="59"/>
        <end position="83"/>
    </location>
</feature>
<evidence type="ECO:0000256" key="1">
    <source>
        <dbReference type="SAM" id="MobiDB-lite"/>
    </source>
</evidence>
<sequence length="83" mass="8869">MDDAALLRQTIRRCTAVLVATIAYTGLVLQSTGTGEMLLLILTAALLYLGSEYVSLVPKEDTAEPPAESSPADDTREDDSPRS</sequence>
<dbReference type="EMBL" id="FNQT01000001">
    <property type="protein sequence ID" value="SDZ96873.1"/>
    <property type="molecule type" value="Genomic_DNA"/>
</dbReference>
<dbReference type="STRING" id="555874.SAMN04488065_1476"/>
<evidence type="ECO:0000313" key="2">
    <source>
        <dbReference type="EMBL" id="SDZ96873.1"/>
    </source>
</evidence>
<name>A0A1H3XC17_9EURY</name>
<keyword evidence="3" id="KW-1185">Reference proteome</keyword>
<accession>A0A1H3XC17</accession>